<dbReference type="SUPFAM" id="SSF48008">
    <property type="entry name" value="GntR ligand-binding domain-like"/>
    <property type="match status" value="1"/>
</dbReference>
<evidence type="ECO:0000313" key="5">
    <source>
        <dbReference type="EMBL" id="RBO95528.1"/>
    </source>
</evidence>
<dbReference type="InterPro" id="IPR008920">
    <property type="entry name" value="TF_FadR/GntR_C"/>
</dbReference>
<dbReference type="SMART" id="SM00345">
    <property type="entry name" value="HTH_GNTR"/>
    <property type="match status" value="1"/>
</dbReference>
<sequence length="222" mass="24510">MTESMFKPGAIPKQVTLRESAARILLAQIMSGELNEGEIYSVAMVATNLGISPTPVREAVLELADKGLLTVHKNRGFTIPVLTKPMMQEIHHIRFLLEAPSTVRAGMQLSDADAAELRDLAEMTVEAAKSGDLVNYVELDREFHGRFLSVLEMPLLVRLIMDYRDRARLIGLRARLGSDEIIEAAKEHIALVDAAVARDEAALARIIANHLEMTLKRSLEGC</sequence>
<dbReference type="Proteomes" id="UP000252893">
    <property type="component" value="Unassembled WGS sequence"/>
</dbReference>
<dbReference type="PROSITE" id="PS50949">
    <property type="entry name" value="HTH_GNTR"/>
    <property type="match status" value="1"/>
</dbReference>
<keyword evidence="1" id="KW-0805">Transcription regulation</keyword>
<dbReference type="AlphaFoldDB" id="A0A366E282"/>
<organism evidence="5 6">
    <name type="scientific">Pseudochrobactrum asaccharolyticum</name>
    <dbReference type="NCBI Taxonomy" id="354351"/>
    <lineage>
        <taxon>Bacteria</taxon>
        <taxon>Pseudomonadati</taxon>
        <taxon>Pseudomonadota</taxon>
        <taxon>Alphaproteobacteria</taxon>
        <taxon>Hyphomicrobiales</taxon>
        <taxon>Brucellaceae</taxon>
        <taxon>Pseudochrobactrum</taxon>
    </lineage>
</organism>
<dbReference type="GO" id="GO:0003677">
    <property type="term" value="F:DNA binding"/>
    <property type="evidence" value="ECO:0007669"/>
    <property type="project" value="UniProtKB-KW"/>
</dbReference>
<dbReference type="Pfam" id="PF00392">
    <property type="entry name" value="GntR"/>
    <property type="match status" value="1"/>
</dbReference>
<evidence type="ECO:0000256" key="2">
    <source>
        <dbReference type="ARBA" id="ARBA00023125"/>
    </source>
</evidence>
<dbReference type="OrthoDB" id="8155773at2"/>
<feature type="domain" description="HTH gntR-type" evidence="4">
    <location>
        <begin position="15"/>
        <end position="82"/>
    </location>
</feature>
<accession>A0A366E282</accession>
<dbReference type="EMBL" id="QNRH01000003">
    <property type="protein sequence ID" value="RBO95528.1"/>
    <property type="molecule type" value="Genomic_DNA"/>
</dbReference>
<name>A0A366E282_9HYPH</name>
<keyword evidence="6" id="KW-1185">Reference proteome</keyword>
<evidence type="ECO:0000256" key="3">
    <source>
        <dbReference type="ARBA" id="ARBA00023163"/>
    </source>
</evidence>
<dbReference type="GO" id="GO:0003700">
    <property type="term" value="F:DNA-binding transcription factor activity"/>
    <property type="evidence" value="ECO:0007669"/>
    <property type="project" value="InterPro"/>
</dbReference>
<dbReference type="Pfam" id="PF07729">
    <property type="entry name" value="FCD"/>
    <property type="match status" value="1"/>
</dbReference>
<dbReference type="InterPro" id="IPR011711">
    <property type="entry name" value="GntR_C"/>
</dbReference>
<dbReference type="PANTHER" id="PTHR43537:SF45">
    <property type="entry name" value="GNTR FAMILY REGULATORY PROTEIN"/>
    <property type="match status" value="1"/>
</dbReference>
<dbReference type="InterPro" id="IPR000524">
    <property type="entry name" value="Tscrpt_reg_HTH_GntR"/>
</dbReference>
<proteinExistence type="predicted"/>
<reference evidence="5 6" key="1">
    <citation type="submission" date="2018-06" db="EMBL/GenBank/DDBJ databases">
        <title>Genomic Encyclopedia of Type Strains, Phase IV (KMG-IV): sequencing the most valuable type-strain genomes for metagenomic binning, comparative biology and taxonomic classification.</title>
        <authorList>
            <person name="Goeker M."/>
        </authorList>
    </citation>
    <scope>NUCLEOTIDE SEQUENCE [LARGE SCALE GENOMIC DNA]</scope>
    <source>
        <strain evidence="5 6">DSM 25619</strain>
    </source>
</reference>
<keyword evidence="2" id="KW-0238">DNA-binding</keyword>
<dbReference type="Gene3D" id="1.10.10.10">
    <property type="entry name" value="Winged helix-like DNA-binding domain superfamily/Winged helix DNA-binding domain"/>
    <property type="match status" value="1"/>
</dbReference>
<dbReference type="InterPro" id="IPR036390">
    <property type="entry name" value="WH_DNA-bd_sf"/>
</dbReference>
<dbReference type="InterPro" id="IPR036388">
    <property type="entry name" value="WH-like_DNA-bd_sf"/>
</dbReference>
<dbReference type="Gene3D" id="1.20.120.530">
    <property type="entry name" value="GntR ligand-binding domain-like"/>
    <property type="match status" value="1"/>
</dbReference>
<gene>
    <name evidence="5" type="ORF">DFR47_10391</name>
</gene>
<protein>
    <submittedName>
        <fullName evidence="5">GntR family transcriptional regulator</fullName>
    </submittedName>
</protein>
<dbReference type="PANTHER" id="PTHR43537">
    <property type="entry name" value="TRANSCRIPTIONAL REGULATOR, GNTR FAMILY"/>
    <property type="match status" value="1"/>
</dbReference>
<evidence type="ECO:0000256" key="1">
    <source>
        <dbReference type="ARBA" id="ARBA00023015"/>
    </source>
</evidence>
<dbReference type="SUPFAM" id="SSF46785">
    <property type="entry name" value="Winged helix' DNA-binding domain"/>
    <property type="match status" value="1"/>
</dbReference>
<evidence type="ECO:0000259" key="4">
    <source>
        <dbReference type="PROSITE" id="PS50949"/>
    </source>
</evidence>
<dbReference type="SMART" id="SM00895">
    <property type="entry name" value="FCD"/>
    <property type="match status" value="1"/>
</dbReference>
<evidence type="ECO:0000313" key="6">
    <source>
        <dbReference type="Proteomes" id="UP000252893"/>
    </source>
</evidence>
<keyword evidence="3" id="KW-0804">Transcription</keyword>
<comment type="caution">
    <text evidence="5">The sequence shown here is derived from an EMBL/GenBank/DDBJ whole genome shotgun (WGS) entry which is preliminary data.</text>
</comment>